<evidence type="ECO:0000313" key="2">
    <source>
        <dbReference type="EMBL" id="CAH0995244.1"/>
    </source>
</evidence>
<dbReference type="Proteomes" id="UP000837932">
    <property type="component" value="Unassembled WGS sequence"/>
</dbReference>
<keyword evidence="3" id="KW-1185">Reference proteome</keyword>
<proteinExistence type="predicted"/>
<organism evidence="2 3">
    <name type="scientific">Emticicia aquatica</name>
    <dbReference type="NCBI Taxonomy" id="1681835"/>
    <lineage>
        <taxon>Bacteria</taxon>
        <taxon>Pseudomonadati</taxon>
        <taxon>Bacteroidota</taxon>
        <taxon>Cytophagia</taxon>
        <taxon>Cytophagales</taxon>
        <taxon>Leadbetterellaceae</taxon>
        <taxon>Emticicia</taxon>
    </lineage>
</organism>
<sequence>MNIKKTSSLIIVLFAFWSFTSVAQNAKNDHYISIFPQDSVDYLAKAFKKGHSKNEIISIPKGQRPLPSNYLKSRYIRRHLRSFRAGASFLVPKNILDRFGRTILGREDGQFVMSKNEMDDLLAKANGQLSYIETELGIPAGYWKNTELIRIDIQKPKRLHIRIPSGNEAGANDLWIPGGKLPNGFSESVVNPIPKGKYTETLIILK</sequence>
<accession>A0ABM9ANA7</accession>
<evidence type="ECO:0000256" key="1">
    <source>
        <dbReference type="SAM" id="SignalP"/>
    </source>
</evidence>
<dbReference type="RefSeq" id="WP_238805714.1">
    <property type="nucleotide sequence ID" value="NZ_CAKLPY010000001.1"/>
</dbReference>
<dbReference type="EMBL" id="CAKLPY010000001">
    <property type="protein sequence ID" value="CAH0995244.1"/>
    <property type="molecule type" value="Genomic_DNA"/>
</dbReference>
<feature type="chain" id="PRO_5045627359" evidence="1">
    <location>
        <begin position="24"/>
        <end position="206"/>
    </location>
</feature>
<name>A0ABM9ANA7_9BACT</name>
<gene>
    <name evidence="2" type="ORF">EMA8858_01364</name>
</gene>
<evidence type="ECO:0000313" key="3">
    <source>
        <dbReference type="Proteomes" id="UP000837932"/>
    </source>
</evidence>
<feature type="signal peptide" evidence="1">
    <location>
        <begin position="1"/>
        <end position="23"/>
    </location>
</feature>
<keyword evidence="1" id="KW-0732">Signal</keyword>
<protein>
    <submittedName>
        <fullName evidence="2">Uncharacterized protein</fullName>
    </submittedName>
</protein>
<reference evidence="2" key="1">
    <citation type="submission" date="2021-12" db="EMBL/GenBank/DDBJ databases">
        <authorList>
            <person name="Rodrigo-Torres L."/>
            <person name="Arahal R. D."/>
            <person name="Lucena T."/>
        </authorList>
    </citation>
    <scope>NUCLEOTIDE SEQUENCE</scope>
    <source>
        <strain evidence="2">CECT 8858</strain>
    </source>
</reference>
<comment type="caution">
    <text evidence="2">The sequence shown here is derived from an EMBL/GenBank/DDBJ whole genome shotgun (WGS) entry which is preliminary data.</text>
</comment>